<organism evidence="2 3">
    <name type="scientific">Alkalimonas amylolytica</name>
    <dbReference type="NCBI Taxonomy" id="152573"/>
    <lineage>
        <taxon>Bacteria</taxon>
        <taxon>Pseudomonadati</taxon>
        <taxon>Pseudomonadota</taxon>
        <taxon>Gammaproteobacteria</taxon>
        <taxon>Alkalimonas</taxon>
    </lineage>
</organism>
<dbReference type="STRING" id="152573.SAMN04488051_10398"/>
<dbReference type="SUPFAM" id="SSF55166">
    <property type="entry name" value="Hedgehog/DD-peptidase"/>
    <property type="match status" value="1"/>
</dbReference>
<keyword evidence="3" id="KW-1185">Reference proteome</keyword>
<dbReference type="AlphaFoldDB" id="A0A1H4AZM8"/>
<evidence type="ECO:0000259" key="1">
    <source>
        <dbReference type="Pfam" id="PF02557"/>
    </source>
</evidence>
<keyword evidence="2" id="KW-0645">Protease</keyword>
<protein>
    <submittedName>
        <fullName evidence="2">LD-carboxypeptidase LdcB, LAS superfamily</fullName>
    </submittedName>
</protein>
<sequence>MNRLPLTAQQLTGQAQSHLVQLDSGELLQAEAAHAWQQLCQRAARDGIELAAVSSFRSFERQALIWQQKCSGARPVLDQQQQALAIEQLVGWEKLEAILLYSALPGASRHHWGTELDVIDKAALPADYQLQLVPAEYQAGGVFAHLGHWLTQHATDAGFFLPYRQYRGGVAAEPWHLSYQPLAERCLAQFTVEMLHQALLAQPIAEQQLVLANLPQIYQRYVLTICEAES</sequence>
<dbReference type="Pfam" id="PF02557">
    <property type="entry name" value="VanY"/>
    <property type="match status" value="1"/>
</dbReference>
<evidence type="ECO:0000313" key="3">
    <source>
        <dbReference type="Proteomes" id="UP000198773"/>
    </source>
</evidence>
<dbReference type="PANTHER" id="PTHR34385:SF1">
    <property type="entry name" value="PEPTIDOGLYCAN L-ALANYL-D-GLUTAMATE ENDOPEPTIDASE CWLK"/>
    <property type="match status" value="1"/>
</dbReference>
<evidence type="ECO:0000313" key="2">
    <source>
        <dbReference type="EMBL" id="SEA41264.1"/>
    </source>
</evidence>
<proteinExistence type="predicted"/>
<dbReference type="RefSeq" id="WP_091341255.1">
    <property type="nucleotide sequence ID" value="NZ_FNRM01000003.1"/>
</dbReference>
<dbReference type="GO" id="GO:0004180">
    <property type="term" value="F:carboxypeptidase activity"/>
    <property type="evidence" value="ECO:0007669"/>
    <property type="project" value="UniProtKB-KW"/>
</dbReference>
<dbReference type="Gene3D" id="3.30.1380.10">
    <property type="match status" value="1"/>
</dbReference>
<feature type="domain" description="D-alanyl-D-alanine carboxypeptidase-like core" evidence="1">
    <location>
        <begin position="27"/>
        <end position="181"/>
    </location>
</feature>
<dbReference type="OrthoDB" id="9792074at2"/>
<dbReference type="InterPro" id="IPR052179">
    <property type="entry name" value="DD-CPase-like"/>
</dbReference>
<reference evidence="2 3" key="1">
    <citation type="submission" date="2016-10" db="EMBL/GenBank/DDBJ databases">
        <authorList>
            <person name="de Groot N.N."/>
        </authorList>
    </citation>
    <scope>NUCLEOTIDE SEQUENCE [LARGE SCALE GENOMIC DNA]</scope>
    <source>
        <strain evidence="2 3">CGMCC 1.3430</strain>
    </source>
</reference>
<dbReference type="CDD" id="cd14847">
    <property type="entry name" value="DD-carboxypeptidase_like"/>
    <property type="match status" value="1"/>
</dbReference>
<accession>A0A1H4AZM8</accession>
<keyword evidence="2" id="KW-0378">Hydrolase</keyword>
<gene>
    <name evidence="2" type="ORF">SAMN04488051_10398</name>
</gene>
<dbReference type="InterPro" id="IPR009045">
    <property type="entry name" value="Zn_M74/Hedgehog-like"/>
</dbReference>
<dbReference type="Proteomes" id="UP000198773">
    <property type="component" value="Unassembled WGS sequence"/>
</dbReference>
<dbReference type="InterPro" id="IPR003709">
    <property type="entry name" value="VanY-like_core_dom"/>
</dbReference>
<keyword evidence="2" id="KW-0121">Carboxypeptidase</keyword>
<dbReference type="PANTHER" id="PTHR34385">
    <property type="entry name" value="D-ALANYL-D-ALANINE CARBOXYPEPTIDASE"/>
    <property type="match status" value="1"/>
</dbReference>
<name>A0A1H4AZM8_ALKAM</name>
<dbReference type="GO" id="GO:0006508">
    <property type="term" value="P:proteolysis"/>
    <property type="evidence" value="ECO:0007669"/>
    <property type="project" value="InterPro"/>
</dbReference>
<dbReference type="EMBL" id="FNRM01000003">
    <property type="protein sequence ID" value="SEA41264.1"/>
    <property type="molecule type" value="Genomic_DNA"/>
</dbReference>